<evidence type="ECO:0000313" key="1">
    <source>
        <dbReference type="EMBL" id="MFC7460596.1"/>
    </source>
</evidence>
<organism evidence="1 2">
    <name type="scientific">Hydrogenophaga defluvii</name>
    <dbReference type="NCBI Taxonomy" id="249410"/>
    <lineage>
        <taxon>Bacteria</taxon>
        <taxon>Pseudomonadati</taxon>
        <taxon>Pseudomonadota</taxon>
        <taxon>Betaproteobacteria</taxon>
        <taxon>Burkholderiales</taxon>
        <taxon>Comamonadaceae</taxon>
        <taxon>Hydrogenophaga</taxon>
    </lineage>
</organism>
<proteinExistence type="predicted"/>
<gene>
    <name evidence="1" type="ORF">ACFQU0_09170</name>
</gene>
<reference evidence="2" key="1">
    <citation type="journal article" date="2019" name="Int. J. Syst. Evol. Microbiol.">
        <title>The Global Catalogue of Microorganisms (GCM) 10K type strain sequencing project: providing services to taxonomists for standard genome sequencing and annotation.</title>
        <authorList>
            <consortium name="The Broad Institute Genomics Platform"/>
            <consortium name="The Broad Institute Genome Sequencing Center for Infectious Disease"/>
            <person name="Wu L."/>
            <person name="Ma J."/>
        </authorList>
    </citation>
    <scope>NUCLEOTIDE SEQUENCE [LARGE SCALE GENOMIC DNA]</scope>
    <source>
        <strain evidence="2">CCUG 53903</strain>
    </source>
</reference>
<comment type="caution">
    <text evidence="1">The sequence shown here is derived from an EMBL/GenBank/DDBJ whole genome shotgun (WGS) entry which is preliminary data.</text>
</comment>
<name>A0ABW2SAY0_9BURK</name>
<sequence>AMLIGQATALQTIFVSLAKRAHHQQYQRHLEAFLGLALKAQAQSRATIQALIDLKFPRQATFVKQANIAHGPQQVNNGIQQVSSETQQNVSRPEGATRALENQTEQNELLEGGTHVRGTHTITHMDARAAAAAARGNPAMEALAASHRTKKRCR</sequence>
<keyword evidence="2" id="KW-1185">Reference proteome</keyword>
<accession>A0ABW2SAY0</accession>
<evidence type="ECO:0000313" key="2">
    <source>
        <dbReference type="Proteomes" id="UP001596457"/>
    </source>
</evidence>
<dbReference type="Proteomes" id="UP001596457">
    <property type="component" value="Unassembled WGS sequence"/>
</dbReference>
<feature type="non-terminal residue" evidence="1">
    <location>
        <position position="1"/>
    </location>
</feature>
<dbReference type="EMBL" id="JBHTBZ010000019">
    <property type="protein sequence ID" value="MFC7460596.1"/>
    <property type="molecule type" value="Genomic_DNA"/>
</dbReference>
<protein>
    <submittedName>
        <fullName evidence="1">Uncharacterized protein</fullName>
    </submittedName>
</protein>